<evidence type="ECO:0000256" key="1">
    <source>
        <dbReference type="SAM" id="MobiDB-lite"/>
    </source>
</evidence>
<dbReference type="InterPro" id="IPR004029">
    <property type="entry name" value="UreE_N"/>
</dbReference>
<feature type="compositionally biased region" description="Basic and acidic residues" evidence="1">
    <location>
        <begin position="89"/>
        <end position="117"/>
    </location>
</feature>
<feature type="domain" description="UreE urease accessory N-terminal" evidence="2">
    <location>
        <begin position="7"/>
        <end position="71"/>
    </location>
</feature>
<dbReference type="Gene3D" id="2.60.260.20">
    <property type="entry name" value="Urease metallochaperone UreE, N-terminal domain"/>
    <property type="match status" value="1"/>
</dbReference>
<dbReference type="RefSeq" id="WP_347610653.1">
    <property type="nucleotide sequence ID" value="NZ_JBDPZC010000006.1"/>
</dbReference>
<dbReference type="SMART" id="SM00988">
    <property type="entry name" value="UreE_N"/>
    <property type="match status" value="1"/>
</dbReference>
<protein>
    <recommendedName>
        <fullName evidence="2">UreE urease accessory N-terminal domain-containing protein</fullName>
    </recommendedName>
</protein>
<evidence type="ECO:0000313" key="4">
    <source>
        <dbReference type="Proteomes" id="UP001462640"/>
    </source>
</evidence>
<reference evidence="3 4" key="1">
    <citation type="submission" date="2024-05" db="EMBL/GenBank/DDBJ databases">
        <title>Roseateles sp. 2.12 16S ribosomal RNA gene Genome sequencing and assembly.</title>
        <authorList>
            <person name="Woo H."/>
        </authorList>
    </citation>
    <scope>NUCLEOTIDE SEQUENCE [LARGE SCALE GENOMIC DNA]</scope>
    <source>
        <strain evidence="3 4">2.12</strain>
    </source>
</reference>
<proteinExistence type="predicted"/>
<dbReference type="Proteomes" id="UP001462640">
    <property type="component" value="Unassembled WGS sequence"/>
</dbReference>
<organism evidence="3 4">
    <name type="scientific">Roseateles flavus</name>
    <dbReference type="NCBI Taxonomy" id="3149041"/>
    <lineage>
        <taxon>Bacteria</taxon>
        <taxon>Pseudomonadati</taxon>
        <taxon>Pseudomonadota</taxon>
        <taxon>Betaproteobacteria</taxon>
        <taxon>Burkholderiales</taxon>
        <taxon>Sphaerotilaceae</taxon>
        <taxon>Roseateles</taxon>
    </lineage>
</organism>
<gene>
    <name evidence="3" type="ORF">ABDJ40_13910</name>
</gene>
<dbReference type="Pfam" id="PF02814">
    <property type="entry name" value="UreE_N"/>
    <property type="match status" value="1"/>
</dbReference>
<dbReference type="InterPro" id="IPR036118">
    <property type="entry name" value="UreE_N_sf"/>
</dbReference>
<evidence type="ECO:0000313" key="3">
    <source>
        <dbReference type="EMBL" id="MEO3713856.1"/>
    </source>
</evidence>
<keyword evidence="4" id="KW-1185">Reference proteome</keyword>
<name>A0ABV0GFK6_9BURK</name>
<feature type="region of interest" description="Disordered" evidence="1">
    <location>
        <begin position="135"/>
        <end position="158"/>
    </location>
</feature>
<feature type="region of interest" description="Disordered" evidence="1">
    <location>
        <begin position="81"/>
        <end position="122"/>
    </location>
</feature>
<comment type="caution">
    <text evidence="3">The sequence shown here is derived from an EMBL/GenBank/DDBJ whole genome shotgun (WGS) entry which is preliminary data.</text>
</comment>
<dbReference type="SUPFAM" id="SSF69287">
    <property type="entry name" value="Urease metallochaperone UreE, N-terminal domain"/>
    <property type="match status" value="1"/>
</dbReference>
<sequence length="158" mass="16538">MTQVSKFLPQGQGLAAVLLKRASQVSLDASQTATSRFQATDSLGRTLTVQLPEGTLLHDGDVLVGEDGSLVRVLAPHAPAPHVHGPGCGHDHGHDHGHHHHDDGHVHGPGCGHDHGAEATQRGKPVGVAVKAETHVHGPGCGHEHHEGHEGHGHSHRH</sequence>
<dbReference type="EMBL" id="JBDPZC010000006">
    <property type="protein sequence ID" value="MEO3713856.1"/>
    <property type="molecule type" value="Genomic_DNA"/>
</dbReference>
<evidence type="ECO:0000259" key="2">
    <source>
        <dbReference type="SMART" id="SM00988"/>
    </source>
</evidence>
<accession>A0ABV0GFK6</accession>